<reference evidence="1" key="1">
    <citation type="submission" date="2022-05" db="EMBL/GenBank/DDBJ databases">
        <title>Chromosome-level genome of Chaenocephalus aceratus.</title>
        <authorList>
            <person name="Park H."/>
        </authorList>
    </citation>
    <scope>NUCLEOTIDE SEQUENCE</scope>
    <source>
        <strain evidence="1">KU_202001</strain>
    </source>
</reference>
<sequence>MEKKSTGNKPKPAKMKDSADPVRNFEKWKKKYNKTKARVKSDRAPKKPEWQVEREYIEKLVSRYPDINSKEAVRFSDFPISKKTLLGLQGMQYRQPTEIQRQTIGYALQGKDVLGAAKTGSGKTLAFLIPVLECLYRQQWSSVDGLGALIISPTRELAYQTYEVLRKVGKNHEFSAGLIIGGKDLKSESERIHNTNIVICTPGRLLQHMDETATFLASDLHMLVLDEADRILDMGFADTLNAIVENLPKTRQTLLFSATQTKSVKDLARLSLKDPEYVWVHEKAKFSTPATLEQSYVVCELHLKVNMLFSFIRSHLKKKIIVFFACCKEVQYLFRVLCRLRPGMPILALHGKQQQMKRVEVYNDFLRKQNAVLLATDIAARGLDFPTVNWVLQFDCPEDADTYIHRVGRTARYKEGGEALLLLLPSEEKGMIGQLQEKKVPINKIQVNPEKLQNIQQKLQAFLAQEQEQKERAQRCFVSYLRSVFLMKNKEVFDAFNLKLNDYAHSLGLAVAPRVRFLSKAQAQKEEKEAKREEKEESEEEVELKSFKAQLKGNNPEESQSSESEESGDDEEEGDEDQKVLGLGADSDEDEDDLRDLDLLTVKRKDVFNLTGDGESSDEPDEDSNVKVDTETKFKEAKKILKRNFQVNTKVTFSEEGQAVQTWPPVQRAVTADDEDEGVSGINMEKARARLKREDQEFDKLEYRRKVKAKHTEKRLKAKAARKETSKHRNKSDDEEDEVIAYLANHSDDEFDPSSLPDPDKVRSEEEEEEEEVTAAKRQHSSGEEEEEHTVGKRKKARQEKEDNTPLDTGLSLAEDEELVLHLLGGGR</sequence>
<comment type="caution">
    <text evidence="1">The sequence shown here is derived from an EMBL/GenBank/DDBJ whole genome shotgun (WGS) entry which is preliminary data.</text>
</comment>
<dbReference type="EMBL" id="CM043788">
    <property type="protein sequence ID" value="KAI4828702.1"/>
    <property type="molecule type" value="Genomic_DNA"/>
</dbReference>
<evidence type="ECO:0000313" key="2">
    <source>
        <dbReference type="Proteomes" id="UP001057452"/>
    </source>
</evidence>
<proteinExistence type="predicted"/>
<evidence type="ECO:0000313" key="1">
    <source>
        <dbReference type="EMBL" id="KAI4828702.1"/>
    </source>
</evidence>
<keyword evidence="2" id="KW-1185">Reference proteome</keyword>
<dbReference type="Proteomes" id="UP001057452">
    <property type="component" value="Chromosome 4"/>
</dbReference>
<accession>A0ACB9XPI7</accession>
<protein>
    <submittedName>
        <fullName evidence="1">Uncharacterized protein</fullName>
    </submittedName>
</protein>
<gene>
    <name evidence="1" type="ORF">KUCAC02_022780</name>
</gene>
<organism evidence="1 2">
    <name type="scientific">Chaenocephalus aceratus</name>
    <name type="common">Blackfin icefish</name>
    <name type="synonym">Chaenichthys aceratus</name>
    <dbReference type="NCBI Taxonomy" id="36190"/>
    <lineage>
        <taxon>Eukaryota</taxon>
        <taxon>Metazoa</taxon>
        <taxon>Chordata</taxon>
        <taxon>Craniata</taxon>
        <taxon>Vertebrata</taxon>
        <taxon>Euteleostomi</taxon>
        <taxon>Actinopterygii</taxon>
        <taxon>Neopterygii</taxon>
        <taxon>Teleostei</taxon>
        <taxon>Neoteleostei</taxon>
        <taxon>Acanthomorphata</taxon>
        <taxon>Eupercaria</taxon>
        <taxon>Perciformes</taxon>
        <taxon>Notothenioidei</taxon>
        <taxon>Channichthyidae</taxon>
        <taxon>Chaenocephalus</taxon>
    </lineage>
</organism>
<name>A0ACB9XPI7_CHAAC</name>